<organism evidence="2 3">
    <name type="scientific">Talaromyces atroroseus</name>
    <dbReference type="NCBI Taxonomy" id="1441469"/>
    <lineage>
        <taxon>Eukaryota</taxon>
        <taxon>Fungi</taxon>
        <taxon>Dikarya</taxon>
        <taxon>Ascomycota</taxon>
        <taxon>Pezizomycotina</taxon>
        <taxon>Eurotiomycetes</taxon>
        <taxon>Eurotiomycetidae</taxon>
        <taxon>Eurotiales</taxon>
        <taxon>Trichocomaceae</taxon>
        <taxon>Talaromyces</taxon>
        <taxon>Talaromyces sect. Trachyspermi</taxon>
    </lineage>
</organism>
<evidence type="ECO:0000256" key="1">
    <source>
        <dbReference type="SAM" id="MobiDB-lite"/>
    </source>
</evidence>
<dbReference type="InterPro" id="IPR032801">
    <property type="entry name" value="PXL2A/B/C"/>
</dbReference>
<reference evidence="2 3" key="1">
    <citation type="submission" date="2015-06" db="EMBL/GenBank/DDBJ databases">
        <title>Talaromyces atroroseus IBT 11181 draft genome.</title>
        <authorList>
            <person name="Rasmussen K.B."/>
            <person name="Rasmussen S."/>
            <person name="Petersen B."/>
            <person name="Sicheritz-Ponten T."/>
            <person name="Mortensen U.H."/>
            <person name="Thrane U."/>
        </authorList>
    </citation>
    <scope>NUCLEOTIDE SEQUENCE [LARGE SCALE GENOMIC DNA]</scope>
    <source>
        <strain evidence="2 3">IBT 11181</strain>
    </source>
</reference>
<keyword evidence="3" id="KW-1185">Reference proteome</keyword>
<dbReference type="Pfam" id="PF13911">
    <property type="entry name" value="AhpC-TSA_2"/>
    <property type="match status" value="1"/>
</dbReference>
<gene>
    <name evidence="2" type="ORF">UA08_00843</name>
</gene>
<protein>
    <submittedName>
        <fullName evidence="2">Uncharacterized protein</fullName>
    </submittedName>
</protein>
<comment type="caution">
    <text evidence="2">The sequence shown here is derived from an EMBL/GenBank/DDBJ whole genome shotgun (WGS) entry which is preliminary data.</text>
</comment>
<evidence type="ECO:0000313" key="3">
    <source>
        <dbReference type="Proteomes" id="UP000214365"/>
    </source>
</evidence>
<dbReference type="STRING" id="1441469.A0A225BCX6"/>
<accession>A0A225BCX6</accession>
<proteinExistence type="predicted"/>
<dbReference type="OrthoDB" id="4522146at2759"/>
<dbReference type="RefSeq" id="XP_020124018.1">
    <property type="nucleotide sequence ID" value="XM_020260694.1"/>
</dbReference>
<dbReference type="GeneID" id="31000598"/>
<feature type="region of interest" description="Disordered" evidence="1">
    <location>
        <begin position="121"/>
        <end position="140"/>
    </location>
</feature>
<dbReference type="EMBL" id="LFMY01000001">
    <property type="protein sequence ID" value="OKL63897.1"/>
    <property type="molecule type" value="Genomic_DNA"/>
</dbReference>
<sequence length="426" mass="47461">MPVDNYNDDKSYRPVLRPRTQTFVNLSSKYSTLPDSSSYSTSSFISPYKREGSGNGRITTAYAIRVTAVNNHRDGLLRTHIMDEKDNNNAASVRVVTIKKPQVVDKPLPVTPVATPVNVIEEKTRDPSHPRPDDKRESRVKPILRETCSSKMPLPGIVEQAGELDVLDIEGNPVPFRNLYLPSPDLTEKARQEKPMVIFIRPSFCSRLRRGFVKTFLSSLKGTAATLPKNSRLTVVWCGSYVRLRRLIESTQCSFPIYADPNGRIYQLLEKTCTATGGESYRAAAQQQQQQQHASVSSYLPTAALTNLVQAARLIGEGNPLSSRDTRHHVGAAFLFETSETVRITWSYRIANDSAHAEADVIRRVLGGKGVREEKQAKLSTKSSGGSESTFNCIYGLPKARSSHRWTVSCTEGAETWRPRILCLAY</sequence>
<dbReference type="Proteomes" id="UP000214365">
    <property type="component" value="Unassembled WGS sequence"/>
</dbReference>
<evidence type="ECO:0000313" key="2">
    <source>
        <dbReference type="EMBL" id="OKL63897.1"/>
    </source>
</evidence>
<dbReference type="AlphaFoldDB" id="A0A225BCX6"/>
<name>A0A225BCX6_TALAT</name>